<dbReference type="eggNOG" id="KOG0059">
    <property type="taxonomic scope" value="Eukaryota"/>
</dbReference>
<reference evidence="11 12" key="1">
    <citation type="journal article" date="2011" name="Science">
        <title>The ecoresponsive genome of Daphnia pulex.</title>
        <authorList>
            <person name="Colbourne J.K."/>
            <person name="Pfrender M.E."/>
            <person name="Gilbert D."/>
            <person name="Thomas W.K."/>
            <person name="Tucker A."/>
            <person name="Oakley T.H."/>
            <person name="Tokishita S."/>
            <person name="Aerts A."/>
            <person name="Arnold G.J."/>
            <person name="Basu M.K."/>
            <person name="Bauer D.J."/>
            <person name="Caceres C.E."/>
            <person name="Carmel L."/>
            <person name="Casola C."/>
            <person name="Choi J.H."/>
            <person name="Detter J.C."/>
            <person name="Dong Q."/>
            <person name="Dusheyko S."/>
            <person name="Eads B.D."/>
            <person name="Frohlich T."/>
            <person name="Geiler-Samerotte K.A."/>
            <person name="Gerlach D."/>
            <person name="Hatcher P."/>
            <person name="Jogdeo S."/>
            <person name="Krijgsveld J."/>
            <person name="Kriventseva E.V."/>
            <person name="Kultz D."/>
            <person name="Laforsch C."/>
            <person name="Lindquist E."/>
            <person name="Lopez J."/>
            <person name="Manak J.R."/>
            <person name="Muller J."/>
            <person name="Pangilinan J."/>
            <person name="Patwardhan R.P."/>
            <person name="Pitluck S."/>
            <person name="Pritham E.J."/>
            <person name="Rechtsteiner A."/>
            <person name="Rho M."/>
            <person name="Rogozin I.B."/>
            <person name="Sakarya O."/>
            <person name="Salamov A."/>
            <person name="Schaack S."/>
            <person name="Shapiro H."/>
            <person name="Shiga Y."/>
            <person name="Skalitzky C."/>
            <person name="Smith Z."/>
            <person name="Souvorov A."/>
            <person name="Sung W."/>
            <person name="Tang Z."/>
            <person name="Tsuchiya D."/>
            <person name="Tu H."/>
            <person name="Vos H."/>
            <person name="Wang M."/>
            <person name="Wolf Y.I."/>
            <person name="Yamagata H."/>
            <person name="Yamada T."/>
            <person name="Ye Y."/>
            <person name="Shaw J.R."/>
            <person name="Andrews J."/>
            <person name="Crease T.J."/>
            <person name="Tang H."/>
            <person name="Lucas S.M."/>
            <person name="Robertson H.M."/>
            <person name="Bork P."/>
            <person name="Koonin E.V."/>
            <person name="Zdobnov E.M."/>
            <person name="Grigoriev I.V."/>
            <person name="Lynch M."/>
            <person name="Boore J.L."/>
        </authorList>
    </citation>
    <scope>NUCLEOTIDE SEQUENCE [LARGE SCALE GENOMIC DNA]</scope>
</reference>
<dbReference type="InParanoid" id="E9GMI9"/>
<dbReference type="PROSITE" id="PS50893">
    <property type="entry name" value="ABC_TRANSPORTER_2"/>
    <property type="match status" value="1"/>
</dbReference>
<dbReference type="AlphaFoldDB" id="E9GMI9"/>
<dbReference type="EMBL" id="GL732552">
    <property type="protein sequence ID" value="EFX79372.1"/>
    <property type="molecule type" value="Genomic_DNA"/>
</dbReference>
<keyword evidence="5 8" id="KW-1133">Transmembrane helix</keyword>
<dbReference type="GO" id="GO:0005886">
    <property type="term" value="C:plasma membrane"/>
    <property type="evidence" value="ECO:0000318"/>
    <property type="project" value="GO_Central"/>
</dbReference>
<dbReference type="PANTHER" id="PTHR43038">
    <property type="entry name" value="ATP-BINDING CASSETTE, SUB-FAMILY H, MEMBER 1"/>
    <property type="match status" value="1"/>
</dbReference>
<keyword evidence="12" id="KW-1185">Reference proteome</keyword>
<feature type="domain" description="ABC transporter" evidence="9">
    <location>
        <begin position="5"/>
        <end position="251"/>
    </location>
</feature>
<dbReference type="GO" id="GO:0140359">
    <property type="term" value="F:ABC-type transporter activity"/>
    <property type="evidence" value="ECO:0007669"/>
    <property type="project" value="InterPro"/>
</dbReference>
<name>E9GMI9_DAPPU</name>
<evidence type="ECO:0000259" key="10">
    <source>
        <dbReference type="PROSITE" id="PS51012"/>
    </source>
</evidence>
<dbReference type="SMART" id="SM00382">
    <property type="entry name" value="AAA"/>
    <property type="match status" value="1"/>
</dbReference>
<dbReference type="Proteomes" id="UP000000305">
    <property type="component" value="Unassembled WGS sequence"/>
</dbReference>
<protein>
    <submittedName>
        <fullName evidence="11">ABC protein, subfamily ABCH</fullName>
    </submittedName>
</protein>
<dbReference type="FunCoup" id="E9GMI9">
    <property type="interactions" value="3"/>
</dbReference>
<feature type="transmembrane region" description="Helical" evidence="8">
    <location>
        <begin position="709"/>
        <end position="731"/>
    </location>
</feature>
<dbReference type="InterPro" id="IPR013525">
    <property type="entry name" value="ABC2_TM"/>
</dbReference>
<keyword evidence="3" id="KW-0547">Nucleotide-binding</keyword>
<feature type="transmembrane region" description="Helical" evidence="8">
    <location>
        <begin position="619"/>
        <end position="641"/>
    </location>
</feature>
<dbReference type="PANTHER" id="PTHR43038:SF3">
    <property type="entry name" value="ABC TRANSPORTER G FAMILY MEMBER 20 ISOFORM X1"/>
    <property type="match status" value="1"/>
</dbReference>
<dbReference type="OMA" id="IRICHKT"/>
<dbReference type="GO" id="GO:0005524">
    <property type="term" value="F:ATP binding"/>
    <property type="evidence" value="ECO:0007669"/>
    <property type="project" value="UniProtKB-KW"/>
</dbReference>
<evidence type="ECO:0000313" key="11">
    <source>
        <dbReference type="EMBL" id="EFX79372.1"/>
    </source>
</evidence>
<evidence type="ECO:0000256" key="4">
    <source>
        <dbReference type="ARBA" id="ARBA00022840"/>
    </source>
</evidence>
<dbReference type="KEGG" id="dpx:DAPPUDRAFT_104532"/>
<feature type="transmembrane region" description="Helical" evidence="8">
    <location>
        <begin position="540"/>
        <end position="563"/>
    </location>
</feature>
<feature type="region of interest" description="Disordered" evidence="7">
    <location>
        <begin position="302"/>
        <end position="329"/>
    </location>
</feature>
<dbReference type="PhylomeDB" id="E9GMI9"/>
<dbReference type="InterPro" id="IPR003439">
    <property type="entry name" value="ABC_transporter-like_ATP-bd"/>
</dbReference>
<sequence>MNKGVLVQNATKTYGVGSGKCAILQGLDMNVTKGTIYGLLGASGCGKTTLLSCLVGRRRLDSGDILVLGHKPGFPESGIPGPRVGYMPQELALFDYLSIKETLHYFSRIYNLKTDFVDSQLEFLSKLLDLPPSHRYVGTLSGGQQRRVSFAVALFHKPELLILDEPTVGVDPLLRHSIWNHLVRQSVDHGRTVIVTTHYIEEARQANTLCMKNDENKLTSIVTNGTSCNHADYKNEQTQQSQGGVGNMVFDESALSNVTETDIGIQLQNHNNYDVISPTDSFVNISQFNPAICVTTDKSDRWGGSETRSGLQFTGSSNSTTSSKRQNRPFRVSLPSQHRLVALIRKNYLQTFRNIGIVLFIYLMPPFLSTVFNATLGHDPTGLKLAIVNDELDPSQGRICSSNTTDCTYSMLSCRYLHYIKDKIIQVPYDNVSEALEAGRNGQVWGVIHFGHNFTKEFQIRQEAGDSATLENIIRSRISVNIDSSNQVIYSSIEKWILEAFEDFYKNFMRSCEHEPEAGFIPLEFLDPVYGQNDTPFTEFLSAGIIISLVYFMGVSLTAGVFITEKQQGLLDRNLVAGVKMTEVLMSHLVNQFTAMIGQTALGFLVMLLVFSIPCQGSLVLAVFITFLQGFVGMSFGLLIATVCDDEIGALILSQGSFLPLTVISGICWPIEGMSFYLRNFSYCSPMTYAIESLRCVFTRGWGIEETDVYVGILISIAWIFSLLSLCLIVLQKRKNSS</sequence>
<proteinExistence type="predicted"/>
<feature type="compositionally biased region" description="Polar residues" evidence="7">
    <location>
        <begin position="306"/>
        <end position="324"/>
    </location>
</feature>
<dbReference type="GO" id="GO:0016887">
    <property type="term" value="F:ATP hydrolysis activity"/>
    <property type="evidence" value="ECO:0007669"/>
    <property type="project" value="InterPro"/>
</dbReference>
<accession>E9GMI9</accession>
<gene>
    <name evidence="11" type="ORF">DAPPUDRAFT_104532</name>
</gene>
<dbReference type="HOGENOM" id="CLU_014367_1_0_1"/>
<feature type="domain" description="ABC transmembrane type-2" evidence="10">
    <location>
        <begin position="502"/>
        <end position="734"/>
    </location>
</feature>
<keyword evidence="2 8" id="KW-0812">Transmembrane</keyword>
<dbReference type="InterPro" id="IPR047817">
    <property type="entry name" value="ABC2_TM_bact-type"/>
</dbReference>
<organism evidence="11 12">
    <name type="scientific">Daphnia pulex</name>
    <name type="common">Water flea</name>
    <dbReference type="NCBI Taxonomy" id="6669"/>
    <lineage>
        <taxon>Eukaryota</taxon>
        <taxon>Metazoa</taxon>
        <taxon>Ecdysozoa</taxon>
        <taxon>Arthropoda</taxon>
        <taxon>Crustacea</taxon>
        <taxon>Branchiopoda</taxon>
        <taxon>Diplostraca</taxon>
        <taxon>Cladocera</taxon>
        <taxon>Anomopoda</taxon>
        <taxon>Daphniidae</taxon>
        <taxon>Daphnia</taxon>
    </lineage>
</organism>
<evidence type="ECO:0000313" key="12">
    <source>
        <dbReference type="Proteomes" id="UP000000305"/>
    </source>
</evidence>
<keyword evidence="4" id="KW-0067">ATP-binding</keyword>
<dbReference type="InterPro" id="IPR027417">
    <property type="entry name" value="P-loop_NTPase"/>
</dbReference>
<evidence type="ECO:0000256" key="7">
    <source>
        <dbReference type="SAM" id="MobiDB-lite"/>
    </source>
</evidence>
<dbReference type="InterPro" id="IPR017871">
    <property type="entry name" value="ABC_transporter-like_CS"/>
</dbReference>
<evidence type="ECO:0000256" key="8">
    <source>
        <dbReference type="SAM" id="Phobius"/>
    </source>
</evidence>
<evidence type="ECO:0000256" key="3">
    <source>
        <dbReference type="ARBA" id="ARBA00022741"/>
    </source>
</evidence>
<evidence type="ECO:0000259" key="9">
    <source>
        <dbReference type="PROSITE" id="PS50893"/>
    </source>
</evidence>
<evidence type="ECO:0000256" key="6">
    <source>
        <dbReference type="ARBA" id="ARBA00023136"/>
    </source>
</evidence>
<dbReference type="Pfam" id="PF00005">
    <property type="entry name" value="ABC_tran"/>
    <property type="match status" value="1"/>
</dbReference>
<evidence type="ECO:0000256" key="1">
    <source>
        <dbReference type="ARBA" id="ARBA00004141"/>
    </source>
</evidence>
<dbReference type="Pfam" id="PF12698">
    <property type="entry name" value="ABC2_membrane_3"/>
    <property type="match status" value="1"/>
</dbReference>
<dbReference type="OrthoDB" id="10255969at2759"/>
<keyword evidence="6 8" id="KW-0472">Membrane</keyword>
<evidence type="ECO:0000256" key="5">
    <source>
        <dbReference type="ARBA" id="ARBA00022989"/>
    </source>
</evidence>
<dbReference type="PROSITE" id="PS00211">
    <property type="entry name" value="ABC_TRANSPORTER_1"/>
    <property type="match status" value="1"/>
</dbReference>
<dbReference type="CDD" id="cd03230">
    <property type="entry name" value="ABC_DR_subfamily_A"/>
    <property type="match status" value="1"/>
</dbReference>
<evidence type="ECO:0000256" key="2">
    <source>
        <dbReference type="ARBA" id="ARBA00022692"/>
    </source>
</evidence>
<dbReference type="SUPFAM" id="SSF52540">
    <property type="entry name" value="P-loop containing nucleoside triphosphate hydrolases"/>
    <property type="match status" value="1"/>
</dbReference>
<comment type="subcellular location">
    <subcellularLocation>
        <location evidence="1">Membrane</location>
        <topology evidence="1">Multi-pass membrane protein</topology>
    </subcellularLocation>
</comment>
<dbReference type="Gene3D" id="3.40.50.300">
    <property type="entry name" value="P-loop containing nucleotide triphosphate hydrolases"/>
    <property type="match status" value="1"/>
</dbReference>
<dbReference type="InterPro" id="IPR003593">
    <property type="entry name" value="AAA+_ATPase"/>
</dbReference>
<feature type="transmembrane region" description="Helical" evidence="8">
    <location>
        <begin position="648"/>
        <end position="672"/>
    </location>
</feature>
<feature type="transmembrane region" description="Helical" evidence="8">
    <location>
        <begin position="589"/>
        <end position="613"/>
    </location>
</feature>
<dbReference type="PROSITE" id="PS51012">
    <property type="entry name" value="ABC_TM2"/>
    <property type="match status" value="1"/>
</dbReference>